<dbReference type="Proteomes" id="UP000790709">
    <property type="component" value="Unassembled WGS sequence"/>
</dbReference>
<proteinExistence type="predicted"/>
<comment type="caution">
    <text evidence="1">The sequence shown here is derived from an EMBL/GenBank/DDBJ whole genome shotgun (WGS) entry which is preliminary data.</text>
</comment>
<keyword evidence="2" id="KW-1185">Reference proteome</keyword>
<gene>
    <name evidence="1" type="ORF">BV22DRAFT_1038450</name>
</gene>
<protein>
    <submittedName>
        <fullName evidence="1">Uncharacterized protein</fullName>
    </submittedName>
</protein>
<organism evidence="1 2">
    <name type="scientific">Leucogyrophana mollusca</name>
    <dbReference type="NCBI Taxonomy" id="85980"/>
    <lineage>
        <taxon>Eukaryota</taxon>
        <taxon>Fungi</taxon>
        <taxon>Dikarya</taxon>
        <taxon>Basidiomycota</taxon>
        <taxon>Agaricomycotina</taxon>
        <taxon>Agaricomycetes</taxon>
        <taxon>Agaricomycetidae</taxon>
        <taxon>Boletales</taxon>
        <taxon>Boletales incertae sedis</taxon>
        <taxon>Leucogyrophana</taxon>
    </lineage>
</organism>
<evidence type="ECO:0000313" key="2">
    <source>
        <dbReference type="Proteomes" id="UP000790709"/>
    </source>
</evidence>
<dbReference type="EMBL" id="MU266518">
    <property type="protein sequence ID" value="KAH7921631.1"/>
    <property type="molecule type" value="Genomic_DNA"/>
</dbReference>
<reference evidence="1" key="1">
    <citation type="journal article" date="2021" name="New Phytol.">
        <title>Evolutionary innovations through gain and loss of genes in the ectomycorrhizal Boletales.</title>
        <authorList>
            <person name="Wu G."/>
            <person name="Miyauchi S."/>
            <person name="Morin E."/>
            <person name="Kuo A."/>
            <person name="Drula E."/>
            <person name="Varga T."/>
            <person name="Kohler A."/>
            <person name="Feng B."/>
            <person name="Cao Y."/>
            <person name="Lipzen A."/>
            <person name="Daum C."/>
            <person name="Hundley H."/>
            <person name="Pangilinan J."/>
            <person name="Johnson J."/>
            <person name="Barry K."/>
            <person name="LaButti K."/>
            <person name="Ng V."/>
            <person name="Ahrendt S."/>
            <person name="Min B."/>
            <person name="Choi I.G."/>
            <person name="Park H."/>
            <person name="Plett J.M."/>
            <person name="Magnuson J."/>
            <person name="Spatafora J.W."/>
            <person name="Nagy L.G."/>
            <person name="Henrissat B."/>
            <person name="Grigoriev I.V."/>
            <person name="Yang Z.L."/>
            <person name="Xu J."/>
            <person name="Martin F.M."/>
        </authorList>
    </citation>
    <scope>NUCLEOTIDE SEQUENCE</scope>
    <source>
        <strain evidence="1">KUC20120723A-06</strain>
    </source>
</reference>
<accession>A0ACB8B8U1</accession>
<evidence type="ECO:0000313" key="1">
    <source>
        <dbReference type="EMBL" id="KAH7921631.1"/>
    </source>
</evidence>
<name>A0ACB8B8U1_9AGAM</name>
<sequence>MRRSDKNLNDELYIDVHWRAVLQEPEHDTPCSRAFLSVPGHLEDCQRLQPPARNDIDARTPDDAHALRTRTESVAWVCTRRVLVAVAVYMVWVSVSVKREM</sequence>